<accession>A0A8H5G1P5</accession>
<reference evidence="2 3" key="1">
    <citation type="journal article" date="2020" name="ISME J.">
        <title>Uncovering the hidden diversity of litter-decomposition mechanisms in mushroom-forming fungi.</title>
        <authorList>
            <person name="Floudas D."/>
            <person name="Bentzer J."/>
            <person name="Ahren D."/>
            <person name="Johansson T."/>
            <person name="Persson P."/>
            <person name="Tunlid A."/>
        </authorList>
    </citation>
    <scope>NUCLEOTIDE SEQUENCE [LARGE SCALE GENOMIC DNA]</scope>
    <source>
        <strain evidence="2 3">CBS 291.85</strain>
    </source>
</reference>
<name>A0A8H5G1P5_9AGAR</name>
<organism evidence="2 3">
    <name type="scientific">Tetrapyrgos nigripes</name>
    <dbReference type="NCBI Taxonomy" id="182062"/>
    <lineage>
        <taxon>Eukaryota</taxon>
        <taxon>Fungi</taxon>
        <taxon>Dikarya</taxon>
        <taxon>Basidiomycota</taxon>
        <taxon>Agaricomycotina</taxon>
        <taxon>Agaricomycetes</taxon>
        <taxon>Agaricomycetidae</taxon>
        <taxon>Agaricales</taxon>
        <taxon>Marasmiineae</taxon>
        <taxon>Marasmiaceae</taxon>
        <taxon>Tetrapyrgos</taxon>
    </lineage>
</organism>
<sequence length="102" mass="11148">MSESDIPMEDPTRDTTTDVATDGTLAQPTPEYHEDEAAELEIAIKMTFEQANKEVGEILAQSTPDHEDKAAELEVAINMSLEQSNAETTVCPLHTYWHGGTG</sequence>
<evidence type="ECO:0000313" key="2">
    <source>
        <dbReference type="EMBL" id="KAF5356684.1"/>
    </source>
</evidence>
<comment type="caution">
    <text evidence="2">The sequence shown here is derived from an EMBL/GenBank/DDBJ whole genome shotgun (WGS) entry which is preliminary data.</text>
</comment>
<feature type="region of interest" description="Disordered" evidence="1">
    <location>
        <begin position="1"/>
        <end position="33"/>
    </location>
</feature>
<dbReference type="EMBL" id="JAACJM010000053">
    <property type="protein sequence ID" value="KAF5356684.1"/>
    <property type="molecule type" value="Genomic_DNA"/>
</dbReference>
<dbReference type="Proteomes" id="UP000559256">
    <property type="component" value="Unassembled WGS sequence"/>
</dbReference>
<evidence type="ECO:0000313" key="3">
    <source>
        <dbReference type="Proteomes" id="UP000559256"/>
    </source>
</evidence>
<protein>
    <submittedName>
        <fullName evidence="2">Uncharacterized protein</fullName>
    </submittedName>
</protein>
<gene>
    <name evidence="2" type="ORF">D9758_013717</name>
</gene>
<evidence type="ECO:0000256" key="1">
    <source>
        <dbReference type="SAM" id="MobiDB-lite"/>
    </source>
</evidence>
<proteinExistence type="predicted"/>
<dbReference type="AlphaFoldDB" id="A0A8H5G1P5"/>
<keyword evidence="3" id="KW-1185">Reference proteome</keyword>